<dbReference type="HOGENOM" id="CLU_010686_18_2_9"/>
<reference evidence="3 4" key="1">
    <citation type="submission" date="2010-03" db="EMBL/GenBank/DDBJ databases">
        <title>The genome sequence of Roseburia intestinalis XB6B4.</title>
        <authorList>
            <consortium name="metaHIT consortium -- http://www.metahit.eu/"/>
            <person name="Pajon A."/>
            <person name="Turner K."/>
            <person name="Parkhill J."/>
            <person name="Bernalier A."/>
        </authorList>
    </citation>
    <scope>NUCLEOTIDE SEQUENCE [LARGE SCALE GENOMIC DNA]</scope>
    <source>
        <strain evidence="3 4">XB6B4</strain>
    </source>
</reference>
<name>D4KV01_9FIRM</name>
<dbReference type="PATRIC" id="fig|718255.3.peg.922"/>
<dbReference type="EMBL" id="FP929050">
    <property type="protein sequence ID" value="CBL11191.1"/>
    <property type="molecule type" value="Genomic_DNA"/>
</dbReference>
<dbReference type="InterPro" id="IPR006119">
    <property type="entry name" value="Resolv_N"/>
</dbReference>
<dbReference type="SMART" id="SM00857">
    <property type="entry name" value="Resolvase"/>
    <property type="match status" value="1"/>
</dbReference>
<dbReference type="PROSITE" id="PS51736">
    <property type="entry name" value="RECOMBINASES_3"/>
    <property type="match status" value="1"/>
</dbReference>
<dbReference type="Pfam" id="PF00239">
    <property type="entry name" value="Resolvase"/>
    <property type="match status" value="1"/>
</dbReference>
<dbReference type="PROSITE" id="PS51737">
    <property type="entry name" value="RECOMBINASE_DNA_BIND"/>
    <property type="match status" value="1"/>
</dbReference>
<dbReference type="PANTHER" id="PTHR30461:SF23">
    <property type="entry name" value="DNA RECOMBINASE-RELATED"/>
    <property type="match status" value="1"/>
</dbReference>
<evidence type="ECO:0000313" key="4">
    <source>
        <dbReference type="Proteomes" id="UP000008953"/>
    </source>
</evidence>
<dbReference type="InterPro" id="IPR050639">
    <property type="entry name" value="SSR_resolvase"/>
</dbReference>
<dbReference type="AlphaFoldDB" id="D4KV01"/>
<dbReference type="Gene3D" id="3.40.50.1390">
    <property type="entry name" value="Resolvase, N-terminal catalytic domain"/>
    <property type="match status" value="1"/>
</dbReference>
<evidence type="ECO:0000313" key="3">
    <source>
        <dbReference type="EMBL" id="CBL11191.1"/>
    </source>
</evidence>
<dbReference type="Gene3D" id="3.90.1750.20">
    <property type="entry name" value="Putative Large Serine Recombinase, Chain B, Domain 2"/>
    <property type="match status" value="1"/>
</dbReference>
<dbReference type="GO" id="GO:0003677">
    <property type="term" value="F:DNA binding"/>
    <property type="evidence" value="ECO:0007669"/>
    <property type="project" value="InterPro"/>
</dbReference>
<protein>
    <submittedName>
        <fullName evidence="3">Site-specific recombinases, DNA invertase Pin homologs</fullName>
    </submittedName>
</protein>
<dbReference type="RefSeq" id="WP_015520113.1">
    <property type="nucleotide sequence ID" value="NC_021012.1"/>
</dbReference>
<feature type="domain" description="Resolvase/invertase-type recombinase catalytic" evidence="1">
    <location>
        <begin position="30"/>
        <end position="182"/>
    </location>
</feature>
<dbReference type="InterPro" id="IPR011109">
    <property type="entry name" value="DNA_bind_recombinase_dom"/>
</dbReference>
<dbReference type="InterPro" id="IPR038109">
    <property type="entry name" value="DNA_bind_recomb_sf"/>
</dbReference>
<evidence type="ECO:0000259" key="1">
    <source>
        <dbReference type="PROSITE" id="PS51736"/>
    </source>
</evidence>
<dbReference type="InterPro" id="IPR036162">
    <property type="entry name" value="Resolvase-like_N_sf"/>
</dbReference>
<dbReference type="SUPFAM" id="SSF53041">
    <property type="entry name" value="Resolvase-like"/>
    <property type="match status" value="1"/>
</dbReference>
<accession>D4KV01</accession>
<feature type="domain" description="Recombinase" evidence="2">
    <location>
        <begin position="190"/>
        <end position="332"/>
    </location>
</feature>
<reference evidence="3 4" key="2">
    <citation type="submission" date="2010-03" db="EMBL/GenBank/DDBJ databases">
        <authorList>
            <person name="Pajon A."/>
        </authorList>
    </citation>
    <scope>NUCLEOTIDE SEQUENCE [LARGE SCALE GENOMIC DNA]</scope>
    <source>
        <strain evidence="3 4">XB6B4</strain>
    </source>
</reference>
<proteinExistence type="predicted"/>
<dbReference type="Pfam" id="PF07508">
    <property type="entry name" value="Recombinase"/>
    <property type="match status" value="1"/>
</dbReference>
<dbReference type="GO" id="GO:0000150">
    <property type="term" value="F:DNA strand exchange activity"/>
    <property type="evidence" value="ECO:0007669"/>
    <property type="project" value="InterPro"/>
</dbReference>
<sequence length="440" mass="49959">MARTKNRFNAVQIPEPATADIPAKQRKSFRVALYARLSVELKSRPSESIANQLSILREFIRDKAEFIEYQEYVDSAVSGTSFDRPAFGQMMDDVREGKISCIIVKDMSRFGRDYIEASNYIETIFPFLGVRFISVSDHFDTEAEFNQNKALEIALKNLVNDMYAKDISKRVSVSRRLDMERGKFTGSNAPYGYKVDSGDALRKYVIDRAAAAVVRQIFELAADGVTLREIAKALQEYRIALPGDYLKTGNLYVEEGAEAKAWYPGTISNILKNQAYIGNMVQGKRRTSLYDNEARHATDENDWIVVENTHEAIVDKELFNKVRAVMDKKVEESIFTSDRGKNLPIKEDIFAGILFCGNCGRRIPLASRILEKDGVLERQYFYSCRYNYDFGGKQCGCTIMEQDLIKVVHNLLTTQIAVLTDSARTEASMRGVMDRELKKS</sequence>
<dbReference type="Proteomes" id="UP000008953">
    <property type="component" value="Chromosome"/>
</dbReference>
<dbReference type="PANTHER" id="PTHR30461">
    <property type="entry name" value="DNA-INVERTASE FROM LAMBDOID PROPHAGE"/>
    <property type="match status" value="1"/>
</dbReference>
<organism evidence="3 4">
    <name type="scientific">Roseburia intestinalis XB6B4</name>
    <dbReference type="NCBI Taxonomy" id="718255"/>
    <lineage>
        <taxon>Bacteria</taxon>
        <taxon>Bacillati</taxon>
        <taxon>Bacillota</taxon>
        <taxon>Clostridia</taxon>
        <taxon>Lachnospirales</taxon>
        <taxon>Lachnospiraceae</taxon>
        <taxon>Roseburia</taxon>
    </lineage>
</organism>
<evidence type="ECO:0000259" key="2">
    <source>
        <dbReference type="PROSITE" id="PS51737"/>
    </source>
</evidence>
<dbReference type="KEGG" id="rix:RO1_04220"/>
<gene>
    <name evidence="3" type="ORF">RO1_04220</name>
</gene>